<evidence type="ECO:0000313" key="4">
    <source>
        <dbReference type="Proteomes" id="UP000223913"/>
    </source>
</evidence>
<comment type="caution">
    <text evidence="3">The sequence shown here is derived from an EMBL/GenBank/DDBJ whole genome shotgun (WGS) entry which is preliminary data.</text>
</comment>
<keyword evidence="1" id="KW-0732">Signal</keyword>
<evidence type="ECO:0000313" key="3">
    <source>
        <dbReference type="EMBL" id="PHN07600.1"/>
    </source>
</evidence>
<dbReference type="EMBL" id="PDUD01000009">
    <property type="protein sequence ID" value="PHN07600.1"/>
    <property type="molecule type" value="Genomic_DNA"/>
</dbReference>
<feature type="signal peptide" evidence="1">
    <location>
        <begin position="1"/>
        <end position="19"/>
    </location>
</feature>
<organism evidence="3 4">
    <name type="scientific">Flavilitoribacter nigricans (strain ATCC 23147 / DSM 23189 / NBRC 102662 / NCIMB 1420 / SS-2)</name>
    <name type="common">Lewinella nigricans</name>
    <dbReference type="NCBI Taxonomy" id="1122177"/>
    <lineage>
        <taxon>Bacteria</taxon>
        <taxon>Pseudomonadati</taxon>
        <taxon>Bacteroidota</taxon>
        <taxon>Saprospiria</taxon>
        <taxon>Saprospirales</taxon>
        <taxon>Lewinellaceae</taxon>
        <taxon>Flavilitoribacter</taxon>
    </lineage>
</organism>
<evidence type="ECO:0000259" key="2">
    <source>
        <dbReference type="Pfam" id="PF18962"/>
    </source>
</evidence>
<protein>
    <recommendedName>
        <fullName evidence="2">Secretion system C-terminal sorting domain-containing protein</fullName>
    </recommendedName>
</protein>
<sequence>MRKIFTIALFSLLGLQLSAQTCSVNSASFDICTSCPFNVSAPVDGVVTFSGVFLINFSTGNADYVFPSTCGPNAIKFGNINFTVSSNNKLILPGDILIDNNTEITLGGNGSAEIEAAGVTYLLNGMAGDDFEALTAKFTECAMNFPSCSTLEQALPVELTRFEAQSKEDMVELVWSTATELNNDYFEIEHSRDGVRFAPVGKVKGEGTTTEAVDYNFMHRQPATGTNYYRLKQVDYDGAFEYSEIVAAEVNHRGGGAQVYPNPTIQKAMIQIAERPERVKFRLSNLVGQQLDLQPAASENGWELDLNDLPEGIYLLHIAYDGRQEVHKIIKK</sequence>
<reference evidence="3 4" key="1">
    <citation type="submission" date="2017-10" db="EMBL/GenBank/DDBJ databases">
        <title>The draft genome sequence of Lewinella nigricans NBRC 102662.</title>
        <authorList>
            <person name="Wang K."/>
        </authorList>
    </citation>
    <scope>NUCLEOTIDE SEQUENCE [LARGE SCALE GENOMIC DNA]</scope>
    <source>
        <strain evidence="3 4">NBRC 102662</strain>
    </source>
</reference>
<accession>A0A2D0NGU0</accession>
<dbReference type="InterPro" id="IPR026444">
    <property type="entry name" value="Secre_tail"/>
</dbReference>
<evidence type="ECO:0000256" key="1">
    <source>
        <dbReference type="SAM" id="SignalP"/>
    </source>
</evidence>
<feature type="chain" id="PRO_5012226334" description="Secretion system C-terminal sorting domain-containing protein" evidence="1">
    <location>
        <begin position="20"/>
        <end position="332"/>
    </location>
</feature>
<dbReference type="OrthoDB" id="1466765at2"/>
<keyword evidence="4" id="KW-1185">Reference proteome</keyword>
<gene>
    <name evidence="3" type="ORF">CRP01_05730</name>
</gene>
<dbReference type="Pfam" id="PF18962">
    <property type="entry name" value="Por_Secre_tail"/>
    <property type="match status" value="1"/>
</dbReference>
<proteinExistence type="predicted"/>
<name>A0A2D0NGU0_FLAN2</name>
<dbReference type="RefSeq" id="WP_099149048.1">
    <property type="nucleotide sequence ID" value="NZ_PDUD01000009.1"/>
</dbReference>
<dbReference type="Proteomes" id="UP000223913">
    <property type="component" value="Unassembled WGS sequence"/>
</dbReference>
<dbReference type="AlphaFoldDB" id="A0A2D0NGU0"/>
<dbReference type="NCBIfam" id="TIGR04183">
    <property type="entry name" value="Por_Secre_tail"/>
    <property type="match status" value="1"/>
</dbReference>
<feature type="domain" description="Secretion system C-terminal sorting" evidence="2">
    <location>
        <begin position="259"/>
        <end position="330"/>
    </location>
</feature>